<evidence type="ECO:0000259" key="2">
    <source>
        <dbReference type="Pfam" id="PF03959"/>
    </source>
</evidence>
<organism evidence="3 4">
    <name type="scientific">Achaetomium macrosporum</name>
    <dbReference type="NCBI Taxonomy" id="79813"/>
    <lineage>
        <taxon>Eukaryota</taxon>
        <taxon>Fungi</taxon>
        <taxon>Dikarya</taxon>
        <taxon>Ascomycota</taxon>
        <taxon>Pezizomycotina</taxon>
        <taxon>Sordariomycetes</taxon>
        <taxon>Sordariomycetidae</taxon>
        <taxon>Sordariales</taxon>
        <taxon>Chaetomiaceae</taxon>
        <taxon>Achaetomium</taxon>
    </lineage>
</organism>
<keyword evidence="4" id="KW-1185">Reference proteome</keyword>
<dbReference type="Proteomes" id="UP001303760">
    <property type="component" value="Unassembled WGS sequence"/>
</dbReference>
<evidence type="ECO:0000256" key="1">
    <source>
        <dbReference type="ARBA" id="ARBA00022801"/>
    </source>
</evidence>
<dbReference type="GO" id="GO:0016787">
    <property type="term" value="F:hydrolase activity"/>
    <property type="evidence" value="ECO:0007669"/>
    <property type="project" value="UniProtKB-KW"/>
</dbReference>
<dbReference type="GO" id="GO:0005634">
    <property type="term" value="C:nucleus"/>
    <property type="evidence" value="ECO:0007669"/>
    <property type="project" value="TreeGrafter"/>
</dbReference>
<proteinExistence type="predicted"/>
<name>A0AAN7CAW1_9PEZI</name>
<dbReference type="InterPro" id="IPR050593">
    <property type="entry name" value="LovG"/>
</dbReference>
<feature type="domain" description="Serine hydrolase" evidence="2">
    <location>
        <begin position="7"/>
        <end position="266"/>
    </location>
</feature>
<comment type="caution">
    <text evidence="3">The sequence shown here is derived from an EMBL/GenBank/DDBJ whole genome shotgun (WGS) entry which is preliminary data.</text>
</comment>
<dbReference type="SUPFAM" id="SSF53474">
    <property type="entry name" value="alpha/beta-Hydrolases"/>
    <property type="match status" value="1"/>
</dbReference>
<dbReference type="PANTHER" id="PTHR48070">
    <property type="entry name" value="ESTERASE OVCA2"/>
    <property type="match status" value="1"/>
</dbReference>
<keyword evidence="1 3" id="KW-0378">Hydrolase</keyword>
<sequence>MAGEPREIKVLCLHGMGTSAEIFKSQTAALRSRLPPNFTFTFLDGPFPCPPAPGTDLLFNSGGHYGWWTQPTVDAIRGAHLRLTDYIEEHGAVDVVMGFSQGCSLISSFLLYHARETPDQPLPFRAAVFVCGGVPLPVLEDLGVDVPQRARDINDLTSRMMREKAGQLVEMAENLDLIKPGVGLWDDTAGLLHQPGELPDEKDVFGLDFTRMPKDVRIKIPTVHVYGAKDPRWPASLQLAYLCDNRKLYDHGGGHDIPRSTEVSNKIVELLVQLSKEIQAE</sequence>
<evidence type="ECO:0000313" key="4">
    <source>
        <dbReference type="Proteomes" id="UP001303760"/>
    </source>
</evidence>
<reference evidence="3" key="1">
    <citation type="journal article" date="2023" name="Mol. Phylogenet. Evol.">
        <title>Genome-scale phylogeny and comparative genomics of the fungal order Sordariales.</title>
        <authorList>
            <person name="Hensen N."/>
            <person name="Bonometti L."/>
            <person name="Westerberg I."/>
            <person name="Brannstrom I.O."/>
            <person name="Guillou S."/>
            <person name="Cros-Aarteil S."/>
            <person name="Calhoun S."/>
            <person name="Haridas S."/>
            <person name="Kuo A."/>
            <person name="Mondo S."/>
            <person name="Pangilinan J."/>
            <person name="Riley R."/>
            <person name="LaButti K."/>
            <person name="Andreopoulos B."/>
            <person name="Lipzen A."/>
            <person name="Chen C."/>
            <person name="Yan M."/>
            <person name="Daum C."/>
            <person name="Ng V."/>
            <person name="Clum A."/>
            <person name="Steindorff A."/>
            <person name="Ohm R.A."/>
            <person name="Martin F."/>
            <person name="Silar P."/>
            <person name="Natvig D.O."/>
            <person name="Lalanne C."/>
            <person name="Gautier V."/>
            <person name="Ament-Velasquez S.L."/>
            <person name="Kruys A."/>
            <person name="Hutchinson M.I."/>
            <person name="Powell A.J."/>
            <person name="Barry K."/>
            <person name="Miller A.N."/>
            <person name="Grigoriev I.V."/>
            <person name="Debuchy R."/>
            <person name="Gladieux P."/>
            <person name="Hiltunen Thoren M."/>
            <person name="Johannesson H."/>
        </authorList>
    </citation>
    <scope>NUCLEOTIDE SEQUENCE</scope>
    <source>
        <strain evidence="3">CBS 532.94</strain>
    </source>
</reference>
<dbReference type="Gene3D" id="3.40.50.1820">
    <property type="entry name" value="alpha/beta hydrolase"/>
    <property type="match status" value="1"/>
</dbReference>
<protein>
    <submittedName>
        <fullName evidence="3">Family of serine hydrolases 1</fullName>
    </submittedName>
</protein>
<evidence type="ECO:0000313" key="3">
    <source>
        <dbReference type="EMBL" id="KAK4238649.1"/>
    </source>
</evidence>
<accession>A0AAN7CAW1</accession>
<dbReference type="GO" id="GO:0005737">
    <property type="term" value="C:cytoplasm"/>
    <property type="evidence" value="ECO:0007669"/>
    <property type="project" value="TreeGrafter"/>
</dbReference>
<dbReference type="PANTHER" id="PTHR48070:SF7">
    <property type="entry name" value="SERINE HYDROLASE FSH DOMAIN-CONTAINING PROTEIN-RELATED"/>
    <property type="match status" value="1"/>
</dbReference>
<gene>
    <name evidence="3" type="ORF">C8A03DRAFT_14917</name>
</gene>
<dbReference type="InterPro" id="IPR029058">
    <property type="entry name" value="AB_hydrolase_fold"/>
</dbReference>
<dbReference type="AlphaFoldDB" id="A0AAN7CAW1"/>
<dbReference type="EMBL" id="MU860088">
    <property type="protein sequence ID" value="KAK4238649.1"/>
    <property type="molecule type" value="Genomic_DNA"/>
</dbReference>
<dbReference type="Pfam" id="PF03959">
    <property type="entry name" value="FSH1"/>
    <property type="match status" value="1"/>
</dbReference>
<reference evidence="3" key="2">
    <citation type="submission" date="2023-05" db="EMBL/GenBank/DDBJ databases">
        <authorList>
            <consortium name="Lawrence Berkeley National Laboratory"/>
            <person name="Steindorff A."/>
            <person name="Hensen N."/>
            <person name="Bonometti L."/>
            <person name="Westerberg I."/>
            <person name="Brannstrom I.O."/>
            <person name="Guillou S."/>
            <person name="Cros-Aarteil S."/>
            <person name="Calhoun S."/>
            <person name="Haridas S."/>
            <person name="Kuo A."/>
            <person name="Mondo S."/>
            <person name="Pangilinan J."/>
            <person name="Riley R."/>
            <person name="Labutti K."/>
            <person name="Andreopoulos B."/>
            <person name="Lipzen A."/>
            <person name="Chen C."/>
            <person name="Yanf M."/>
            <person name="Daum C."/>
            <person name="Ng V."/>
            <person name="Clum A."/>
            <person name="Ohm R."/>
            <person name="Martin F."/>
            <person name="Silar P."/>
            <person name="Natvig D."/>
            <person name="Lalanne C."/>
            <person name="Gautier V."/>
            <person name="Ament-Velasquez S.L."/>
            <person name="Kruys A."/>
            <person name="Hutchinson M.I."/>
            <person name="Powell A.J."/>
            <person name="Barry K."/>
            <person name="Miller A.N."/>
            <person name="Grigoriev I.V."/>
            <person name="Debuchy R."/>
            <person name="Gladieux P."/>
            <person name="Thoren M.H."/>
            <person name="Johannesson H."/>
        </authorList>
    </citation>
    <scope>NUCLEOTIDE SEQUENCE</scope>
    <source>
        <strain evidence="3">CBS 532.94</strain>
    </source>
</reference>
<dbReference type="GO" id="GO:0019748">
    <property type="term" value="P:secondary metabolic process"/>
    <property type="evidence" value="ECO:0007669"/>
    <property type="project" value="TreeGrafter"/>
</dbReference>
<dbReference type="InterPro" id="IPR005645">
    <property type="entry name" value="FSH-like_dom"/>
</dbReference>